<keyword evidence="1" id="KW-0472">Membrane</keyword>
<reference evidence="2 3" key="1">
    <citation type="journal article" date="2020" name="ISME J.">
        <title>Comparative genomics reveals insights into cyanobacterial evolution and habitat adaptation.</title>
        <authorList>
            <person name="Chen M.Y."/>
            <person name="Teng W.K."/>
            <person name="Zhao L."/>
            <person name="Hu C.X."/>
            <person name="Zhou Y.K."/>
            <person name="Han B.P."/>
            <person name="Song L.R."/>
            <person name="Shu W.S."/>
        </authorList>
    </citation>
    <scope>NUCLEOTIDE SEQUENCE [LARGE SCALE GENOMIC DNA]</scope>
    <source>
        <strain evidence="2 3">FACHB-119</strain>
    </source>
</reference>
<feature type="transmembrane region" description="Helical" evidence="1">
    <location>
        <begin position="130"/>
        <end position="149"/>
    </location>
</feature>
<evidence type="ECO:0000313" key="2">
    <source>
        <dbReference type="EMBL" id="MBD2505541.1"/>
    </source>
</evidence>
<feature type="transmembrane region" description="Helical" evidence="1">
    <location>
        <begin position="15"/>
        <end position="32"/>
    </location>
</feature>
<name>A0ABR8DFZ6_9NOST</name>
<dbReference type="Pfam" id="PF00805">
    <property type="entry name" value="Pentapeptide"/>
    <property type="match status" value="1"/>
</dbReference>
<evidence type="ECO:0000313" key="3">
    <source>
        <dbReference type="Proteomes" id="UP000661112"/>
    </source>
</evidence>
<dbReference type="RefSeq" id="WP_190480438.1">
    <property type="nucleotide sequence ID" value="NZ_JACJSG010000096.1"/>
</dbReference>
<dbReference type="Proteomes" id="UP000661112">
    <property type="component" value="Unassembled WGS sequence"/>
</dbReference>
<organism evidence="2 3">
    <name type="scientific">Anabaena azotica FACHB-119</name>
    <dbReference type="NCBI Taxonomy" id="947527"/>
    <lineage>
        <taxon>Bacteria</taxon>
        <taxon>Bacillati</taxon>
        <taxon>Cyanobacteriota</taxon>
        <taxon>Cyanophyceae</taxon>
        <taxon>Nostocales</taxon>
        <taxon>Nostocaceae</taxon>
        <taxon>Anabaena</taxon>
        <taxon>Anabaena azotica</taxon>
    </lineage>
</organism>
<feature type="transmembrane region" description="Helical" evidence="1">
    <location>
        <begin position="71"/>
        <end position="99"/>
    </location>
</feature>
<keyword evidence="1" id="KW-1133">Transmembrane helix</keyword>
<evidence type="ECO:0000256" key="1">
    <source>
        <dbReference type="SAM" id="Phobius"/>
    </source>
</evidence>
<gene>
    <name evidence="2" type="ORF">H6G83_33940</name>
</gene>
<feature type="non-terminal residue" evidence="2">
    <location>
        <position position="1"/>
    </location>
</feature>
<proteinExistence type="predicted"/>
<dbReference type="EMBL" id="JACJSG010000096">
    <property type="protein sequence ID" value="MBD2505541.1"/>
    <property type="molecule type" value="Genomic_DNA"/>
</dbReference>
<feature type="transmembrane region" description="Helical" evidence="1">
    <location>
        <begin position="105"/>
        <end position="123"/>
    </location>
</feature>
<keyword evidence="3" id="KW-1185">Reference proteome</keyword>
<protein>
    <submittedName>
        <fullName evidence="2">Pentapeptide repeat-containing protein</fullName>
    </submittedName>
</protein>
<comment type="caution">
    <text evidence="2">The sequence shown here is derived from an EMBL/GenBank/DDBJ whole genome shotgun (WGS) entry which is preliminary data.</text>
</comment>
<dbReference type="SUPFAM" id="SSF141571">
    <property type="entry name" value="Pentapeptide repeat-like"/>
    <property type="match status" value="1"/>
</dbReference>
<accession>A0ABR8DFZ6</accession>
<dbReference type="InterPro" id="IPR001646">
    <property type="entry name" value="5peptide_repeat"/>
</dbReference>
<feature type="transmembrane region" description="Helical" evidence="1">
    <location>
        <begin position="38"/>
        <end position="59"/>
    </location>
</feature>
<keyword evidence="1" id="KW-0812">Transmembrane</keyword>
<sequence length="210" mass="22773">EAFNVIKINNFGTDILWLFGLVGLCAASVRFGTVSVSYTIFGVSIVDLIIVGFVRLHGFSFDSQLLMNNSLFILTLALANMLVFICANFGAFCGVLGYVVDDMKVLIASKLFGLLVAIGYILFGLSNPKLAVTLLTILVATLLSIYQAWSAINGQPRQLVILRIANDLTSDWGTRFYNANLTDAIFDNANLKNADFTKAIGVKRSSGGRV</sequence>